<evidence type="ECO:0000256" key="6">
    <source>
        <dbReference type="ARBA" id="ARBA00022792"/>
    </source>
</evidence>
<evidence type="ECO:0000256" key="1">
    <source>
        <dbReference type="ARBA" id="ARBA00004298"/>
    </source>
</evidence>
<comment type="subcellular location">
    <subcellularLocation>
        <location evidence="1">Mitochondrion inner membrane</location>
        <topology evidence="1">Single-pass membrane protein</topology>
        <orientation evidence="1">Matrix side</orientation>
    </subcellularLocation>
</comment>
<dbReference type="GO" id="GO:0005743">
    <property type="term" value="C:mitochondrial inner membrane"/>
    <property type="evidence" value="ECO:0007669"/>
    <property type="project" value="UniProtKB-SubCell"/>
</dbReference>
<dbReference type="AlphaFoldDB" id="A0A8K0A177"/>
<dbReference type="PANTHER" id="PTHR13099">
    <property type="entry name" value="NADH-UBIQUINONE OXIDOREDUCTASE SUBUNIT B14.5B"/>
    <property type="match status" value="1"/>
</dbReference>
<keyword evidence="4" id="KW-0679">Respiratory chain</keyword>
<dbReference type="Proteomes" id="UP000838412">
    <property type="component" value="Chromosome 6"/>
</dbReference>
<evidence type="ECO:0000256" key="3">
    <source>
        <dbReference type="ARBA" id="ARBA00022448"/>
    </source>
</evidence>
<protein>
    <submittedName>
        <fullName evidence="12">NDUFC2 protein</fullName>
    </submittedName>
</protein>
<evidence type="ECO:0000256" key="8">
    <source>
        <dbReference type="ARBA" id="ARBA00022989"/>
    </source>
</evidence>
<dbReference type="Pfam" id="PF06374">
    <property type="entry name" value="NDUF_C2"/>
    <property type="match status" value="1"/>
</dbReference>
<dbReference type="OMA" id="PIWNPMA"/>
<name>A0A8K0A177_BRALA</name>
<evidence type="ECO:0000256" key="2">
    <source>
        <dbReference type="ARBA" id="ARBA00008674"/>
    </source>
</evidence>
<keyword evidence="6" id="KW-0999">Mitochondrion inner membrane</keyword>
<dbReference type="InterPro" id="IPR009423">
    <property type="entry name" value="NDUC2"/>
</dbReference>
<evidence type="ECO:0000256" key="5">
    <source>
        <dbReference type="ARBA" id="ARBA00022692"/>
    </source>
</evidence>
<dbReference type="GO" id="GO:0006120">
    <property type="term" value="P:mitochondrial electron transport, NADH to ubiquinone"/>
    <property type="evidence" value="ECO:0007669"/>
    <property type="project" value="InterPro"/>
</dbReference>
<keyword evidence="13" id="KW-1185">Reference proteome</keyword>
<keyword evidence="9" id="KW-0496">Mitochondrion</keyword>
<sequence length="127" mass="14547">MVQTRDPEDCWINPFGALGRPESLIVDELPPPNYLNRYTPIFVVWGVGTAVMSNILKRRPYYAGIQRHILFAGLGAVAAFYYAKSESNRNARRDLILEDYIRKHPEDFPPQGGKTFNDVLQPWAPIR</sequence>
<evidence type="ECO:0000313" key="13">
    <source>
        <dbReference type="Proteomes" id="UP000838412"/>
    </source>
</evidence>
<gene>
    <name evidence="12" type="primary">NDUFC2</name>
    <name evidence="12" type="ORF">BLAG_LOCUS20530</name>
</gene>
<accession>A0A8K0A177</accession>
<evidence type="ECO:0000256" key="9">
    <source>
        <dbReference type="ARBA" id="ARBA00023128"/>
    </source>
</evidence>
<evidence type="ECO:0000256" key="7">
    <source>
        <dbReference type="ARBA" id="ARBA00022982"/>
    </source>
</evidence>
<feature type="transmembrane region" description="Helical" evidence="11">
    <location>
        <begin position="68"/>
        <end position="83"/>
    </location>
</feature>
<evidence type="ECO:0000256" key="4">
    <source>
        <dbReference type="ARBA" id="ARBA00022660"/>
    </source>
</evidence>
<keyword evidence="5 11" id="KW-0812">Transmembrane</keyword>
<dbReference type="EMBL" id="OV696691">
    <property type="protein sequence ID" value="CAH1267052.1"/>
    <property type="molecule type" value="Genomic_DNA"/>
</dbReference>
<keyword evidence="7" id="KW-0249">Electron transport</keyword>
<reference evidence="12" key="1">
    <citation type="submission" date="2022-01" db="EMBL/GenBank/DDBJ databases">
        <authorList>
            <person name="Braso-Vives M."/>
        </authorList>
    </citation>
    <scope>NUCLEOTIDE SEQUENCE</scope>
</reference>
<comment type="similarity">
    <text evidence="2">Belongs to the complex I NDUFC2 subunit family.</text>
</comment>
<dbReference type="OrthoDB" id="6329847at2759"/>
<keyword evidence="8 11" id="KW-1133">Transmembrane helix</keyword>
<evidence type="ECO:0000256" key="10">
    <source>
        <dbReference type="ARBA" id="ARBA00023136"/>
    </source>
</evidence>
<keyword evidence="10 11" id="KW-0472">Membrane</keyword>
<keyword evidence="3" id="KW-0813">Transport</keyword>
<evidence type="ECO:0000313" key="12">
    <source>
        <dbReference type="EMBL" id="CAH1267052.1"/>
    </source>
</evidence>
<feature type="transmembrane region" description="Helical" evidence="11">
    <location>
        <begin position="38"/>
        <end position="56"/>
    </location>
</feature>
<evidence type="ECO:0000256" key="11">
    <source>
        <dbReference type="SAM" id="Phobius"/>
    </source>
</evidence>
<proteinExistence type="inferred from homology"/>
<dbReference type="PANTHER" id="PTHR13099:SF0">
    <property type="entry name" value="NADH DEHYDROGENASE [UBIQUINONE] 1 SUBUNIT C2-RELATED"/>
    <property type="match status" value="1"/>
</dbReference>
<organism evidence="12 13">
    <name type="scientific">Branchiostoma lanceolatum</name>
    <name type="common">Common lancelet</name>
    <name type="synonym">Amphioxus lanceolatum</name>
    <dbReference type="NCBI Taxonomy" id="7740"/>
    <lineage>
        <taxon>Eukaryota</taxon>
        <taxon>Metazoa</taxon>
        <taxon>Chordata</taxon>
        <taxon>Cephalochordata</taxon>
        <taxon>Leptocardii</taxon>
        <taxon>Amphioxiformes</taxon>
        <taxon>Branchiostomatidae</taxon>
        <taxon>Branchiostoma</taxon>
    </lineage>
</organism>